<feature type="domain" description="Glycoside hydrolase family 5" evidence="9">
    <location>
        <begin position="664"/>
        <end position="724"/>
    </location>
</feature>
<organism evidence="11 12">
    <name type="scientific">Cyclocybe aegerita</name>
    <name type="common">Black poplar mushroom</name>
    <name type="synonym">Agrocybe aegerita</name>
    <dbReference type="NCBI Taxonomy" id="1973307"/>
    <lineage>
        <taxon>Eukaryota</taxon>
        <taxon>Fungi</taxon>
        <taxon>Dikarya</taxon>
        <taxon>Basidiomycota</taxon>
        <taxon>Agaricomycotina</taxon>
        <taxon>Agaricomycetes</taxon>
        <taxon>Agaricomycetidae</taxon>
        <taxon>Agaricales</taxon>
        <taxon>Agaricineae</taxon>
        <taxon>Bolbitiaceae</taxon>
        <taxon>Cyclocybe</taxon>
    </lineage>
</organism>
<dbReference type="PROSITE" id="PS00659">
    <property type="entry name" value="GLYCOSYL_HYDROL_F5"/>
    <property type="match status" value="1"/>
</dbReference>
<evidence type="ECO:0000256" key="3">
    <source>
        <dbReference type="ARBA" id="ARBA00022801"/>
    </source>
</evidence>
<evidence type="ECO:0008006" key="13">
    <source>
        <dbReference type="Google" id="ProtNLM"/>
    </source>
</evidence>
<keyword evidence="6" id="KW-1133">Transmembrane helix</keyword>
<feature type="compositionally biased region" description="Basic and acidic residues" evidence="5">
    <location>
        <begin position="1709"/>
        <end position="1724"/>
    </location>
</feature>
<feature type="compositionally biased region" description="Basic and acidic residues" evidence="5">
    <location>
        <begin position="1561"/>
        <end position="1590"/>
    </location>
</feature>
<evidence type="ECO:0000259" key="8">
    <source>
        <dbReference type="Pfam" id="PF00135"/>
    </source>
</evidence>
<gene>
    <name evidence="11" type="ORF">AAE3_LOCUS3338</name>
</gene>
<feature type="domain" description="Carboxylesterase type B" evidence="8">
    <location>
        <begin position="29"/>
        <end position="465"/>
    </location>
</feature>
<feature type="transmembrane region" description="Helical" evidence="6">
    <location>
        <begin position="1808"/>
        <end position="1830"/>
    </location>
</feature>
<dbReference type="InterPro" id="IPR029058">
    <property type="entry name" value="AB_hydrolase_fold"/>
</dbReference>
<evidence type="ECO:0000313" key="12">
    <source>
        <dbReference type="Proteomes" id="UP000467700"/>
    </source>
</evidence>
<dbReference type="InterPro" id="IPR052066">
    <property type="entry name" value="Glycosphingolipid_Hydrolases"/>
</dbReference>
<feature type="compositionally biased region" description="Acidic residues" evidence="5">
    <location>
        <begin position="1241"/>
        <end position="1258"/>
    </location>
</feature>
<feature type="region of interest" description="Disordered" evidence="5">
    <location>
        <begin position="1519"/>
        <end position="1596"/>
    </location>
</feature>
<feature type="compositionally biased region" description="Polar residues" evidence="5">
    <location>
        <begin position="1905"/>
        <end position="1915"/>
    </location>
</feature>
<dbReference type="GO" id="GO:0000272">
    <property type="term" value="P:polysaccharide catabolic process"/>
    <property type="evidence" value="ECO:0007669"/>
    <property type="project" value="InterPro"/>
</dbReference>
<dbReference type="InterPro" id="IPR019826">
    <property type="entry name" value="Carboxylesterase_B_AS"/>
</dbReference>
<dbReference type="InterPro" id="IPR041036">
    <property type="entry name" value="GH5_C"/>
</dbReference>
<evidence type="ECO:0000256" key="6">
    <source>
        <dbReference type="SAM" id="Phobius"/>
    </source>
</evidence>
<dbReference type="InterPro" id="IPR017853">
    <property type="entry name" value="GH"/>
</dbReference>
<dbReference type="PANTHER" id="PTHR31308:SF6">
    <property type="entry name" value="GLYCOSIDE HYDROLASE FAMILY 5 C-TERMINAL DOMAIN-CONTAINING PROTEIN"/>
    <property type="match status" value="1"/>
</dbReference>
<dbReference type="GO" id="GO:1904462">
    <property type="term" value="P:ergosteryl 3-beta-D-glucoside catabolic process"/>
    <property type="evidence" value="ECO:0007669"/>
    <property type="project" value="TreeGrafter"/>
</dbReference>
<evidence type="ECO:0000256" key="5">
    <source>
        <dbReference type="SAM" id="MobiDB-lite"/>
    </source>
</evidence>
<dbReference type="SUPFAM" id="SSF53474">
    <property type="entry name" value="alpha/beta-Hydrolases"/>
    <property type="match status" value="1"/>
</dbReference>
<feature type="region of interest" description="Disordered" evidence="5">
    <location>
        <begin position="1129"/>
        <end position="1155"/>
    </location>
</feature>
<evidence type="ECO:0000256" key="7">
    <source>
        <dbReference type="SAM" id="SignalP"/>
    </source>
</evidence>
<evidence type="ECO:0000256" key="1">
    <source>
        <dbReference type="ARBA" id="ARBA00005641"/>
    </source>
</evidence>
<comment type="similarity">
    <text evidence="2">Belongs to the type-B carboxylesterase/lipase family.</text>
</comment>
<dbReference type="Pfam" id="PF18564">
    <property type="entry name" value="Glyco_hydro_5_C"/>
    <property type="match status" value="1"/>
</dbReference>
<dbReference type="OrthoDB" id="9971853at2759"/>
<keyword evidence="6" id="KW-0812">Transmembrane</keyword>
<evidence type="ECO:0000259" key="9">
    <source>
        <dbReference type="Pfam" id="PF00150"/>
    </source>
</evidence>
<dbReference type="Pfam" id="PF00135">
    <property type="entry name" value="COesterase"/>
    <property type="match status" value="1"/>
</dbReference>
<feature type="compositionally biased region" description="Low complexity" evidence="5">
    <location>
        <begin position="1330"/>
        <end position="1344"/>
    </location>
</feature>
<evidence type="ECO:0000256" key="2">
    <source>
        <dbReference type="ARBA" id="ARBA00005964"/>
    </source>
</evidence>
<dbReference type="SUPFAM" id="SSF51445">
    <property type="entry name" value="(Trans)glycosidases"/>
    <property type="match status" value="1"/>
</dbReference>
<feature type="compositionally biased region" description="Low complexity" evidence="5">
    <location>
        <begin position="1538"/>
        <end position="1551"/>
    </location>
</feature>
<feature type="region of interest" description="Disordered" evidence="5">
    <location>
        <begin position="1868"/>
        <end position="1915"/>
    </location>
</feature>
<accession>A0A8S0WX32</accession>
<feature type="region of interest" description="Disordered" evidence="5">
    <location>
        <begin position="1330"/>
        <end position="1362"/>
    </location>
</feature>
<name>A0A8S0WX32_CYCAE</name>
<feature type="signal peptide" evidence="7">
    <location>
        <begin position="1"/>
        <end position="21"/>
    </location>
</feature>
<comment type="caution">
    <text evidence="11">The sequence shown here is derived from an EMBL/GenBank/DDBJ whole genome shotgun (WGS) entry which is preliminary data.</text>
</comment>
<dbReference type="Gene3D" id="3.40.50.1820">
    <property type="entry name" value="alpha/beta hydrolase"/>
    <property type="match status" value="1"/>
</dbReference>
<feature type="domain" description="Glycoside hydrolase family 5 C-terminal" evidence="10">
    <location>
        <begin position="1382"/>
        <end position="1480"/>
    </location>
</feature>
<feature type="region of interest" description="Disordered" evidence="5">
    <location>
        <begin position="1271"/>
        <end position="1297"/>
    </location>
</feature>
<dbReference type="InterPro" id="IPR001547">
    <property type="entry name" value="Glyco_hydro_5"/>
</dbReference>
<evidence type="ECO:0000313" key="11">
    <source>
        <dbReference type="EMBL" id="CAA7260938.1"/>
    </source>
</evidence>
<dbReference type="InterPro" id="IPR018087">
    <property type="entry name" value="Glyco_hydro_5_CS"/>
</dbReference>
<keyword evidence="4" id="KW-0326">Glycosidase</keyword>
<comment type="similarity">
    <text evidence="1">Belongs to the glycosyl hydrolase 5 (cellulase A) family.</text>
</comment>
<feature type="region of interest" description="Disordered" evidence="5">
    <location>
        <begin position="1697"/>
        <end position="1724"/>
    </location>
</feature>
<feature type="region of interest" description="Disordered" evidence="5">
    <location>
        <begin position="1241"/>
        <end position="1260"/>
    </location>
</feature>
<dbReference type="PANTHER" id="PTHR31308">
    <property type="match status" value="1"/>
</dbReference>
<protein>
    <recommendedName>
        <fullName evidence="13">Glycoside hydrolase family 5 protein</fullName>
    </recommendedName>
</protein>
<keyword evidence="7" id="KW-0732">Signal</keyword>
<keyword evidence="12" id="KW-1185">Reference proteome</keyword>
<dbReference type="GO" id="GO:0050295">
    <property type="term" value="F:steryl-beta-glucosidase activity"/>
    <property type="evidence" value="ECO:0007669"/>
    <property type="project" value="TreeGrafter"/>
</dbReference>
<feature type="chain" id="PRO_5035793521" description="Glycoside hydrolase family 5 protein" evidence="7">
    <location>
        <begin position="22"/>
        <end position="1915"/>
    </location>
</feature>
<reference evidence="11 12" key="1">
    <citation type="submission" date="2020-01" db="EMBL/GenBank/DDBJ databases">
        <authorList>
            <person name="Gupta K D."/>
        </authorList>
    </citation>
    <scope>NUCLEOTIDE SEQUENCE [LARGE SCALE GENOMIC DNA]</scope>
</reference>
<dbReference type="Proteomes" id="UP000467700">
    <property type="component" value="Unassembled WGS sequence"/>
</dbReference>
<dbReference type="Gene3D" id="3.20.20.80">
    <property type="entry name" value="Glycosidases"/>
    <property type="match status" value="2"/>
</dbReference>
<feature type="compositionally biased region" description="Basic residues" evidence="5">
    <location>
        <begin position="1285"/>
        <end position="1294"/>
    </location>
</feature>
<evidence type="ECO:0000259" key="10">
    <source>
        <dbReference type="Pfam" id="PF18564"/>
    </source>
</evidence>
<dbReference type="InterPro" id="IPR002018">
    <property type="entry name" value="CarbesteraseB"/>
</dbReference>
<evidence type="ECO:0000256" key="4">
    <source>
        <dbReference type="ARBA" id="ARBA00023295"/>
    </source>
</evidence>
<sequence>MLFGHLKHLLLSASLTSQIIANSSPPSPTLVKLPYGSFEGKESGNLVEFLGIPFAAPPIGRLRFEPPTNPITFEGVRKATEFAPACPQLEAEIDLPLPRPANISEDCLCLNVIKPASIPDGQELPVLFYIYGGGFAMGDTSQLHGGTLVNRSIDLGAPVILVTAAYRLNAFGFLGSKEVKAAGIGNVGLRDQRFALQWIQKNIGKFGGDRKKVTIWGVSAGAISVAMHMLINDGNQAGLFKGAVMESGSPVVLPDIVNQQGHFDALVADTNCTDAADRLECLRDAPYADLVAAVNRRPTISSFQSLKLTWQPVVDGNIIVRDPQTSVQRLKFSKIPIMTGCVEDEGTLFSVVMSNITNNAQFLEYVKSNYFNEISDKDLKALEIAYPDDVTQGSPFNTGTNHALTPQYKRLAAFQGDLMFQATRRSFSRVASKRQPVYGFRYMRARASALPGVGVSHGGEFPEFMALITDTGFIAADALLYFTHNGNPNAPRGSTSLLRNTKWDVYSSSAKNPPLFTFVDPGSSVNITADTYRADAMKLLNKLSLKEIGSFPPPLHCLSTCSPPVPLHLLFSLPRGDMPKVPSTSPATGQPLHPAYVHTTALNFVDNAGRTLLLRGVNLSGASKAPVGHPSYILEDFWDSAEAGGESFVGRPLNIDDGSADVHLARLRGWGFNMLRFPFTWEALEHEGPGKYDYEFMDYTIRVLCKCRDYGFRVFMDPHQDTPSLSLDHSHPHGNSTSIFTSASLLTPSCSQWSRFSGGSGAPYWTLAACGINPRNITATQAAILHCEYPLAHEADPASLPAMVWSTNYGRLLSQTVFTLFFAGRDFAPNAIIDGVNIQDYLQSHFIEACGRLADRIRDFGNGSLFEECIIGWDSLNEPFEGLCGWEDLNANPEKQGSTLKKGTYPTPAQSLRLGMGQPQTVDNWTFGAMGPSKNGTVTIDPKGRKLWADTTVVPSQEDEASSQDELPDGTHPRWGWKRDVSKWPLGTCVWAQHGVWDVETGFVLRPDYFRFRPTRPDDDDMIEVEFISDYWKPHWLAYAERIRRSHPEAIVMDDTELKGRCVYSPHYYDGLTLITRHWNWFNADALGLLRGKYSSTLQAVKIGEAAIRKSLHQQLGYLQDDVALLGDAPSPSSSSPYPPQPNDRQSIPQPAPWQGQYPTLIGEIGTPYDMDDKRSYGWTDGGKHKGDFGPQEKALDASINACDGTRPLNWTVWTYVPDDHTHEWGDGWNMEDLSLWSWDDLESEEEEEGQEEGEFKDEDVLNSRAALLMEAATDPEQEGGGSRERRRTRRKQPYRSLPMVAASSSLSLATLGAVSATLPNSVAQSRARTISLGSTASSSSSTSRRVRRLGRTSPYDDLPGYSPNPYTFLTDGARAVRAFARPWPVKVVGRPLDVKFEIGKAAFKLVVRVDEDDAYPAWRSGSSSNSKVDEEHVEDVGEELEERATEIYLPLVHYAHQALLDDADARWAYRATEKSSTLRRRTSITRSIASMSTGTLLAGTTPQIPGKVLAYLNGHGHEQAAEVEEEGERGRSLSRNASTPTRTTTSTTAATPPPMSETETDTRTIVEVDRPESRLTGVDRLKQKGKNDSESDEPTGKVGFPCVPAASCPGSASCAPLLVADTFTPAFLSASSTDVADVGGDIHPNSAYPLLDVEVKVSTGHVKIQGQKLLWWYDVPKAGEPAREYTLEVRRRGGVLPSPEKRRKERKERRAAERALEKGKGEKAGQQGWCEQLCPEDDWTLDRHYWRPWEGRTYSAFPCERLYLKLLVYGIYVLETAQTALIAQESFRIYVISFGDIEGSNIVGTSWFSVPILTAVGAVSIIALLLMVLPGNKVGPAYEGVAVILGKVYANSMLVLINRRARITSGDRQPQAFGGGTAPISFRVPDVEDGRRTKPPAGEGITMGQGSLSSVGNG</sequence>
<keyword evidence="6" id="KW-0472">Membrane</keyword>
<dbReference type="EMBL" id="CACVBS010000031">
    <property type="protein sequence ID" value="CAA7260938.1"/>
    <property type="molecule type" value="Genomic_DNA"/>
</dbReference>
<keyword evidence="3" id="KW-0378">Hydrolase</keyword>
<proteinExistence type="inferred from homology"/>
<dbReference type="Pfam" id="PF00150">
    <property type="entry name" value="Cellulase"/>
    <property type="match status" value="1"/>
</dbReference>
<dbReference type="PROSITE" id="PS00122">
    <property type="entry name" value="CARBOXYLESTERASE_B_1"/>
    <property type="match status" value="1"/>
</dbReference>